<gene>
    <name evidence="3" type="ORF">MDPP_00345</name>
</gene>
<comment type="caution">
    <text evidence="3">The sequence shown here is derived from an EMBL/GenBank/DDBJ whole genome shotgun (WGS) entry which is preliminary data.</text>
</comment>
<name>A0A559KJ39_9MOLU</name>
<evidence type="ECO:0000313" key="4">
    <source>
        <dbReference type="Proteomes" id="UP000320078"/>
    </source>
</evidence>
<evidence type="ECO:0000256" key="1">
    <source>
        <dbReference type="SAM" id="Coils"/>
    </source>
</evidence>
<proteinExistence type="predicted"/>
<reference evidence="3 4" key="1">
    <citation type="submission" date="2019-06" db="EMBL/GenBank/DDBJ databases">
        <title>Draft Genome Sequence of Candidatus Phytoplasma pini-Related Strain MDPP: A Resource for Comparative Genomics of Gymnosperm-infecting Phytoplasmas.</title>
        <authorList>
            <person name="Cai W."/>
            <person name="Costanzo S."/>
            <person name="Shao J."/>
            <person name="Zhao Y."/>
            <person name="Davis R."/>
        </authorList>
    </citation>
    <scope>NUCLEOTIDE SEQUENCE [LARGE SCALE GENOMIC DNA]</scope>
    <source>
        <strain evidence="3 4">MDPP</strain>
    </source>
</reference>
<dbReference type="EMBL" id="VIAE01000011">
    <property type="protein sequence ID" value="TVY12108.1"/>
    <property type="molecule type" value="Genomic_DNA"/>
</dbReference>
<keyword evidence="2" id="KW-0812">Transmembrane</keyword>
<keyword evidence="2" id="KW-0472">Membrane</keyword>
<feature type="coiled-coil region" evidence="1">
    <location>
        <begin position="610"/>
        <end position="652"/>
    </location>
</feature>
<feature type="coiled-coil region" evidence="1">
    <location>
        <begin position="806"/>
        <end position="869"/>
    </location>
</feature>
<dbReference type="Proteomes" id="UP000320078">
    <property type="component" value="Unassembled WGS sequence"/>
</dbReference>
<keyword evidence="2" id="KW-1133">Transmembrane helix</keyword>
<feature type="non-terminal residue" evidence="3">
    <location>
        <position position="882"/>
    </location>
</feature>
<evidence type="ECO:0000256" key="2">
    <source>
        <dbReference type="SAM" id="Phobius"/>
    </source>
</evidence>
<evidence type="ECO:0000313" key="3">
    <source>
        <dbReference type="EMBL" id="TVY12108.1"/>
    </source>
</evidence>
<dbReference type="AlphaFoldDB" id="A0A559KJ39"/>
<feature type="transmembrane region" description="Helical" evidence="2">
    <location>
        <begin position="12"/>
        <end position="31"/>
    </location>
</feature>
<sequence length="882" mass="107158">MNLVKINFFKNKIFFSYLILLIFFIFNYFIFPNVYAVNSKQIEEDYTKQRETSELETKQHKRLCEYFYDKQTIKQKFESILQYYQKKSPQKSQKFSVKIVEKNEETFSIEISTIDTKNLNIGQIILNLFKNIKKDEDFSKHKEKLEENIFTQNEKIVFVGGEHIKFHLYDYFISLFEDSHNFKKKIFDSNKNYEQIVEDIAENYFNYVFHIINMLKKYPLEDYLKIKSEDNGKDIYISERDESEEGKNLKRTQLFSYEPASSNLQFQIEFLNVFYKIQKELFNEINKNFFQEVEEILKEISKIQKEITIEDKIEEIINNNNLKWKNELKNLILKQKLFEFPKLNSRISQFETIDNDFNFCPSIEKPNNKKNYWQNKKDLISFIENSEIEFNDRDYGQNKKDLISFIENNKIEFNNRDYWQNKKDLISFIENHKIEFKDKIKNQKNKIILFLEKIQKFYAQLVFQISCFDEDSTYKDKMKKLNYFLINRLNKMEDDYLKKIDEKKTKFEKYMDFLKTELETQERDITKRYEIQSPDIIYLQKVDKLIDKLKGKEENDIQQRFLNKKINFERKKILSKYDEIKKFIEKNQQYLKSKGTSSKSKFQSFINDYCSLILEKKEQYEQIIEKIKEKIKKEEEKQNSLKKEILEEMNELKAIISIIPRNLNKKDFLPFENIKMFSTNLESLLSEQQKKTFNDESEKLMKNIKNDIENRDLTNSCFYSKFINLFFGIQYNNIFDIKDVDSLDSLTAQNITEIEKFFEDLNPSLSSLDKFLEKINKKIEELFYNLQNNPTPEQMLQMITENQDFFDNLKQQLNDYTTEIDEKNQNLTELEQNFETKMEKKYSLLEEQKNKFQKQKNFLMTKKKELINNNNLKWKNELKNLI</sequence>
<organism evidence="3 4">
    <name type="scientific">Candidatus Phytoplasma pini</name>
    <dbReference type="NCBI Taxonomy" id="267362"/>
    <lineage>
        <taxon>Bacteria</taxon>
        <taxon>Bacillati</taxon>
        <taxon>Mycoplasmatota</taxon>
        <taxon>Mollicutes</taxon>
        <taxon>Acholeplasmatales</taxon>
        <taxon>Acholeplasmataceae</taxon>
        <taxon>Candidatus Phytoplasma</taxon>
    </lineage>
</organism>
<accession>A0A559KJ39</accession>
<dbReference type="RefSeq" id="WP_144658535.1">
    <property type="nucleotide sequence ID" value="NZ_VIAE01000011.1"/>
</dbReference>
<protein>
    <submittedName>
        <fullName evidence="3">Uncharacterized protein</fullName>
    </submittedName>
</protein>
<keyword evidence="1" id="KW-0175">Coiled coil</keyword>
<keyword evidence="4" id="KW-1185">Reference proteome</keyword>